<dbReference type="STRING" id="363870.NG54_10315"/>
<evidence type="ECO:0000256" key="1">
    <source>
        <dbReference type="ARBA" id="ARBA00006710"/>
    </source>
</evidence>
<evidence type="ECO:0000256" key="5">
    <source>
        <dbReference type="SAM" id="MobiDB-lite"/>
    </source>
</evidence>
<dbReference type="Proteomes" id="UP000030588">
    <property type="component" value="Unassembled WGS sequence"/>
</dbReference>
<comment type="caution">
    <text evidence="6">The sequence shown here is derived from an EMBL/GenBank/DDBJ whole genome shotgun (WGS) entry which is preliminary data.</text>
</comment>
<feature type="compositionally biased region" description="Polar residues" evidence="5">
    <location>
        <begin position="1"/>
        <end position="26"/>
    </location>
</feature>
<feature type="compositionally biased region" description="Polar residues" evidence="5">
    <location>
        <begin position="33"/>
        <end position="73"/>
    </location>
</feature>
<evidence type="ECO:0000313" key="7">
    <source>
        <dbReference type="Proteomes" id="UP000030588"/>
    </source>
</evidence>
<feature type="region of interest" description="Disordered" evidence="5">
    <location>
        <begin position="1"/>
        <end position="73"/>
    </location>
</feature>
<dbReference type="InterPro" id="IPR006341">
    <property type="entry name" value="Spore_gamma"/>
</dbReference>
<dbReference type="GO" id="GO:0030435">
    <property type="term" value="P:sporulation resulting in formation of a cellular spore"/>
    <property type="evidence" value="ECO:0007669"/>
    <property type="project" value="UniProtKB-KW"/>
</dbReference>
<evidence type="ECO:0000256" key="4">
    <source>
        <dbReference type="ARBA" id="ARBA00022969"/>
    </source>
</evidence>
<keyword evidence="4" id="KW-0749">Sporulation</keyword>
<sequence length="73" mass="7936">MISMNQKNKAAQGQFGTEFASETNAQEVRKQNAKSAQGAQGQFGTEFASETNAQEVRKQNQQAEANKSKNVGK</sequence>
<dbReference type="Pfam" id="PF04259">
    <property type="entry name" value="SASP_gamma"/>
    <property type="match status" value="1"/>
</dbReference>
<accession>A0A0A6VCH4</accession>
<evidence type="ECO:0000313" key="6">
    <source>
        <dbReference type="EMBL" id="KHD85261.1"/>
    </source>
</evidence>
<evidence type="ECO:0000256" key="2">
    <source>
        <dbReference type="ARBA" id="ARBA00014721"/>
    </source>
</evidence>
<organism evidence="6 7">
    <name type="scientific">Heyndrickxia ginsengihumi</name>
    <dbReference type="NCBI Taxonomy" id="363870"/>
    <lineage>
        <taxon>Bacteria</taxon>
        <taxon>Bacillati</taxon>
        <taxon>Bacillota</taxon>
        <taxon>Bacilli</taxon>
        <taxon>Bacillales</taxon>
        <taxon>Bacillaceae</taxon>
        <taxon>Heyndrickxia</taxon>
    </lineage>
</organism>
<comment type="similarity">
    <text evidence="1">Belongs to the gamma-type SASP family.</text>
</comment>
<proteinExistence type="inferred from homology"/>
<dbReference type="NCBIfam" id="TIGR01442">
    <property type="entry name" value="SASP_gamma"/>
    <property type="match status" value="1"/>
</dbReference>
<evidence type="ECO:0000256" key="3">
    <source>
        <dbReference type="ARBA" id="ARBA00022737"/>
    </source>
</evidence>
<name>A0A0A6VCH4_9BACI</name>
<protein>
    <recommendedName>
        <fullName evidence="2">Small, acid-soluble spore protein gamma-type</fullName>
    </recommendedName>
</protein>
<gene>
    <name evidence="6" type="ORF">NG54_10315</name>
</gene>
<reference evidence="6 7" key="1">
    <citation type="submission" date="2014-10" db="EMBL/GenBank/DDBJ databases">
        <title>Draft genome of phytase producing Bacillus ginsengihumi strain M2.11.</title>
        <authorList>
            <person name="Toymentseva A."/>
            <person name="Boulygina E.A."/>
            <person name="Kazakov S.V."/>
            <person name="Kayumov I."/>
            <person name="Suleimanova A.D."/>
            <person name="Mardanova A.M."/>
            <person name="Maria S.N."/>
            <person name="Sergey M.Y."/>
            <person name="Sharipova M.R."/>
        </authorList>
    </citation>
    <scope>NUCLEOTIDE SEQUENCE [LARGE SCALE GENOMIC DNA]</scope>
    <source>
        <strain evidence="6 7">M2.11</strain>
    </source>
</reference>
<dbReference type="AlphaFoldDB" id="A0A0A6VCH4"/>
<dbReference type="EMBL" id="JRUN01000028">
    <property type="protein sequence ID" value="KHD85261.1"/>
    <property type="molecule type" value="Genomic_DNA"/>
</dbReference>
<keyword evidence="3" id="KW-0677">Repeat</keyword>